<dbReference type="Pfam" id="PF06804">
    <property type="entry name" value="Lipoprotein_18"/>
    <property type="match status" value="1"/>
</dbReference>
<evidence type="ECO:0008006" key="3">
    <source>
        <dbReference type="Google" id="ProtNLM"/>
    </source>
</evidence>
<dbReference type="AlphaFoldDB" id="A0A2P5T130"/>
<dbReference type="EMBL" id="PDKT01000001">
    <property type="protein sequence ID" value="PPI88252.1"/>
    <property type="molecule type" value="Genomic_DNA"/>
</dbReference>
<name>A0A2P5T130_9GAMM</name>
<evidence type="ECO:0000313" key="1">
    <source>
        <dbReference type="EMBL" id="PPI88252.1"/>
    </source>
</evidence>
<dbReference type="Proteomes" id="UP000296153">
    <property type="component" value="Unassembled WGS sequence"/>
</dbReference>
<protein>
    <recommendedName>
        <fullName evidence="3">Outer membrane protein assembly factor BamC</fullName>
    </recommendedName>
</protein>
<reference evidence="1 2" key="1">
    <citation type="journal article" date="2018" name="Genome Biol. Evol.">
        <title>Cladogenesis and Genomic Streamlining in Extracellular Endosymbionts of Tropical Stink Bugs.</title>
        <authorList>
            <person name="Otero-Bravo A."/>
            <person name="Goffredi S."/>
            <person name="Sabree Z.L."/>
        </authorList>
    </citation>
    <scope>NUCLEOTIDE SEQUENCE [LARGE SCALE GENOMIC DNA]</scope>
    <source>
        <strain evidence="1 2">SoEE</strain>
    </source>
</reference>
<proteinExistence type="predicted"/>
<dbReference type="PROSITE" id="PS51257">
    <property type="entry name" value="PROKAR_LIPOPROTEIN"/>
    <property type="match status" value="1"/>
</dbReference>
<evidence type="ECO:0000313" key="2">
    <source>
        <dbReference type="Proteomes" id="UP000296153"/>
    </source>
</evidence>
<dbReference type="InterPro" id="IPR010653">
    <property type="entry name" value="NlpB/DapX"/>
</dbReference>
<dbReference type="RefSeq" id="WP_136130863.1">
    <property type="nucleotide sequence ID" value="NZ_PDKT01000001.1"/>
</dbReference>
<organism evidence="1 2">
    <name type="scientific">Candidatus Pantoea edessiphila</name>
    <dbReference type="NCBI Taxonomy" id="2044610"/>
    <lineage>
        <taxon>Bacteria</taxon>
        <taxon>Pseudomonadati</taxon>
        <taxon>Pseudomonadota</taxon>
        <taxon>Gammaproteobacteria</taxon>
        <taxon>Enterobacterales</taxon>
        <taxon>Erwiniaceae</taxon>
        <taxon>Pantoea</taxon>
    </lineage>
</organism>
<dbReference type="Gene3D" id="3.30.530.50">
    <property type="match status" value="1"/>
</dbReference>
<accession>A0A2P5T130</accession>
<gene>
    <name evidence="1" type="ORF">CRV12_01315</name>
</gene>
<dbReference type="OrthoDB" id="5686855at2"/>
<sequence>MNCSVKHSNYMLIITLFITMFLLSSCSKMGIGEDYYLNTDKLRELKSPKDTIFPIQRGDYDIPVIKKSNNKLKKQPVLYPPIQPLKIIDGFYTSFINNKGLLFINNRNIDITWSHLIDIIKYYNIPVLSKNKLLYKITTDWINLPKDYGNKHYIGKYQFILKKYHSKLQLTVHLMELKQDKKNITSSFYIRHYTIQMINKIILHWSKTYNNKHINYSAKTQIKNIFEKNKIYASKIIAFFDMGWQRLKIALKFIEMKIHYYQNKWS</sequence>
<comment type="caution">
    <text evidence="1">The sequence shown here is derived from an EMBL/GenBank/DDBJ whole genome shotgun (WGS) entry which is preliminary data.</text>
</comment>